<evidence type="ECO:0000256" key="4">
    <source>
        <dbReference type="ARBA" id="ARBA00022692"/>
    </source>
</evidence>
<dbReference type="InterPro" id="IPR035906">
    <property type="entry name" value="MetI-like_sf"/>
</dbReference>
<feature type="transmembrane region" description="Helical" evidence="7">
    <location>
        <begin position="299"/>
        <end position="322"/>
    </location>
</feature>
<keyword evidence="10" id="KW-1185">Reference proteome</keyword>
<feature type="transmembrane region" description="Helical" evidence="7">
    <location>
        <begin position="196"/>
        <end position="216"/>
    </location>
</feature>
<evidence type="ECO:0000256" key="2">
    <source>
        <dbReference type="ARBA" id="ARBA00022448"/>
    </source>
</evidence>
<comment type="similarity">
    <text evidence="7">Belongs to the binding-protein-dependent transport system permease family.</text>
</comment>
<dbReference type="CDD" id="cd06261">
    <property type="entry name" value="TM_PBP2"/>
    <property type="match status" value="1"/>
</dbReference>
<keyword evidence="5 7" id="KW-1133">Transmembrane helix</keyword>
<feature type="domain" description="ABC transmembrane type-1" evidence="8">
    <location>
        <begin position="109"/>
        <end position="322"/>
    </location>
</feature>
<dbReference type="PANTHER" id="PTHR43163">
    <property type="entry name" value="DIPEPTIDE TRANSPORT SYSTEM PERMEASE PROTEIN DPPB-RELATED"/>
    <property type="match status" value="1"/>
</dbReference>
<dbReference type="Gene3D" id="1.10.3720.10">
    <property type="entry name" value="MetI-like"/>
    <property type="match status" value="1"/>
</dbReference>
<feature type="transmembrane region" description="Helical" evidence="7">
    <location>
        <begin position="253"/>
        <end position="279"/>
    </location>
</feature>
<sequence>MGFYKFLLTRVLTFLLVVFIGITTVFFVPRFMPSDPVEAMIGKMTANQAFMDPEAVITLRETLNESFGLEGSIWDQYLGFVKRVIFTQDFGPSLANYPNPVNELIAKALPWTMGLLLVSTIIAWLIGNLVGLLAGFRKDKTYAKIMEAISIVIYPIPYYILALILIMLLSYIYPIFPLSATFQGDGLSWEHIKSIVYNSILPALSMILVGTGWWVISMKTLSAGISEEDYVHFARLKGLSERKIMTKYVLPNAALPQITMLALQVGTIFNGALITEILFGYPGVGTLIYTGILQADYNLIMGTITLSIIAVAGATFIVDFIYPFIDPRVRYK</sequence>
<dbReference type="PROSITE" id="PS50928">
    <property type="entry name" value="ABC_TM1"/>
    <property type="match status" value="1"/>
</dbReference>
<comment type="caution">
    <text evidence="9">The sequence shown here is derived from an EMBL/GenBank/DDBJ whole genome shotgun (WGS) entry which is preliminary data.</text>
</comment>
<keyword evidence="4 7" id="KW-0812">Transmembrane</keyword>
<protein>
    <submittedName>
        <fullName evidence="9">ABC transporter permease</fullName>
    </submittedName>
</protein>
<reference evidence="9 10" key="1">
    <citation type="submission" date="2021-03" db="EMBL/GenBank/DDBJ databases">
        <title>Paenibacillus artemisicola MWE-103 whole genome sequence.</title>
        <authorList>
            <person name="Ham Y.J."/>
        </authorList>
    </citation>
    <scope>NUCLEOTIDE SEQUENCE [LARGE SCALE GENOMIC DNA]</scope>
    <source>
        <strain evidence="9 10">MWE-103</strain>
    </source>
</reference>
<accession>A0ABS3W7X6</accession>
<evidence type="ECO:0000313" key="10">
    <source>
        <dbReference type="Proteomes" id="UP000670947"/>
    </source>
</evidence>
<dbReference type="SUPFAM" id="SSF161098">
    <property type="entry name" value="MetI-like"/>
    <property type="match status" value="1"/>
</dbReference>
<evidence type="ECO:0000256" key="7">
    <source>
        <dbReference type="RuleBase" id="RU363032"/>
    </source>
</evidence>
<dbReference type="RefSeq" id="WP_208847364.1">
    <property type="nucleotide sequence ID" value="NZ_JAGGDJ010000004.1"/>
</dbReference>
<dbReference type="InterPro" id="IPR045621">
    <property type="entry name" value="BPD_transp_1_N"/>
</dbReference>
<feature type="transmembrane region" description="Helical" evidence="7">
    <location>
        <begin position="111"/>
        <end position="136"/>
    </location>
</feature>
<dbReference type="InterPro" id="IPR000515">
    <property type="entry name" value="MetI-like"/>
</dbReference>
<dbReference type="PANTHER" id="PTHR43163:SF6">
    <property type="entry name" value="DIPEPTIDE TRANSPORT SYSTEM PERMEASE PROTEIN DPPB-RELATED"/>
    <property type="match status" value="1"/>
</dbReference>
<proteinExistence type="inferred from homology"/>
<feature type="transmembrane region" description="Helical" evidence="7">
    <location>
        <begin position="156"/>
        <end position="176"/>
    </location>
</feature>
<evidence type="ECO:0000256" key="3">
    <source>
        <dbReference type="ARBA" id="ARBA00022475"/>
    </source>
</evidence>
<evidence type="ECO:0000256" key="1">
    <source>
        <dbReference type="ARBA" id="ARBA00004651"/>
    </source>
</evidence>
<dbReference type="Pfam" id="PF00528">
    <property type="entry name" value="BPD_transp_1"/>
    <property type="match status" value="1"/>
</dbReference>
<gene>
    <name evidence="9" type="ORF">I8J29_09455</name>
</gene>
<evidence type="ECO:0000256" key="5">
    <source>
        <dbReference type="ARBA" id="ARBA00022989"/>
    </source>
</evidence>
<feature type="transmembrane region" description="Helical" evidence="7">
    <location>
        <begin position="7"/>
        <end position="28"/>
    </location>
</feature>
<dbReference type="Pfam" id="PF19300">
    <property type="entry name" value="BPD_transp_1_N"/>
    <property type="match status" value="1"/>
</dbReference>
<name>A0ABS3W7X6_9BACL</name>
<organism evidence="9 10">
    <name type="scientific">Paenibacillus artemisiicola</name>
    <dbReference type="NCBI Taxonomy" id="1172618"/>
    <lineage>
        <taxon>Bacteria</taxon>
        <taxon>Bacillati</taxon>
        <taxon>Bacillota</taxon>
        <taxon>Bacilli</taxon>
        <taxon>Bacillales</taxon>
        <taxon>Paenibacillaceae</taxon>
        <taxon>Paenibacillus</taxon>
    </lineage>
</organism>
<comment type="subcellular location">
    <subcellularLocation>
        <location evidence="1 7">Cell membrane</location>
        <topology evidence="1 7">Multi-pass membrane protein</topology>
    </subcellularLocation>
</comment>
<keyword evidence="2 7" id="KW-0813">Transport</keyword>
<dbReference type="Proteomes" id="UP000670947">
    <property type="component" value="Unassembled WGS sequence"/>
</dbReference>
<keyword evidence="6 7" id="KW-0472">Membrane</keyword>
<evidence type="ECO:0000256" key="6">
    <source>
        <dbReference type="ARBA" id="ARBA00023136"/>
    </source>
</evidence>
<evidence type="ECO:0000259" key="8">
    <source>
        <dbReference type="PROSITE" id="PS50928"/>
    </source>
</evidence>
<dbReference type="EMBL" id="JAGGDJ010000004">
    <property type="protein sequence ID" value="MBO7744420.1"/>
    <property type="molecule type" value="Genomic_DNA"/>
</dbReference>
<evidence type="ECO:0000313" key="9">
    <source>
        <dbReference type="EMBL" id="MBO7744420.1"/>
    </source>
</evidence>
<keyword evidence="3" id="KW-1003">Cell membrane</keyword>